<dbReference type="PANTHER" id="PTHR30408">
    <property type="entry name" value="TYPE-1 RESTRICTION ENZYME ECOKI SPECIFICITY PROTEIN"/>
    <property type="match status" value="1"/>
</dbReference>
<name>A0A318EU27_9FIRM</name>
<evidence type="ECO:0000256" key="3">
    <source>
        <dbReference type="ARBA" id="ARBA00023125"/>
    </source>
</evidence>
<evidence type="ECO:0000256" key="2">
    <source>
        <dbReference type="ARBA" id="ARBA00022747"/>
    </source>
</evidence>
<dbReference type="RefSeq" id="WP_110290834.1">
    <property type="nucleotide sequence ID" value="NZ_QICS01000003.1"/>
</dbReference>
<dbReference type="Pfam" id="PF01420">
    <property type="entry name" value="Methylase_S"/>
    <property type="match status" value="1"/>
</dbReference>
<dbReference type="Proteomes" id="UP000247523">
    <property type="component" value="Unassembled WGS sequence"/>
</dbReference>
<organism evidence="6 7">
    <name type="scientific">Lachnotalea glycerini</name>
    <dbReference type="NCBI Taxonomy" id="1763509"/>
    <lineage>
        <taxon>Bacteria</taxon>
        <taxon>Bacillati</taxon>
        <taxon>Bacillota</taxon>
        <taxon>Clostridia</taxon>
        <taxon>Lachnospirales</taxon>
        <taxon>Lachnospiraceae</taxon>
        <taxon>Lachnotalea</taxon>
    </lineage>
</organism>
<dbReference type="GO" id="GO:0003677">
    <property type="term" value="F:DNA binding"/>
    <property type="evidence" value="ECO:0007669"/>
    <property type="project" value="UniProtKB-KW"/>
</dbReference>
<dbReference type="Gene3D" id="3.90.220.20">
    <property type="entry name" value="DNA methylase specificity domains"/>
    <property type="match status" value="2"/>
</dbReference>
<dbReference type="PANTHER" id="PTHR30408:SF12">
    <property type="entry name" value="TYPE I RESTRICTION ENZYME MJAVIII SPECIFICITY SUBUNIT"/>
    <property type="match status" value="1"/>
</dbReference>
<evidence type="ECO:0000256" key="4">
    <source>
        <dbReference type="SAM" id="Coils"/>
    </source>
</evidence>
<reference evidence="6 7" key="1">
    <citation type="submission" date="2018-05" db="EMBL/GenBank/DDBJ databases">
        <title>Genomic Encyclopedia of Type Strains, Phase IV (KMG-IV): sequencing the most valuable type-strain genomes for metagenomic binning, comparative biology and taxonomic classification.</title>
        <authorList>
            <person name="Goeker M."/>
        </authorList>
    </citation>
    <scope>NUCLEOTIDE SEQUENCE [LARGE SCALE GENOMIC DNA]</scope>
    <source>
        <strain evidence="6 7">DSM 28816</strain>
    </source>
</reference>
<keyword evidence="4" id="KW-0175">Coiled coil</keyword>
<keyword evidence="2" id="KW-0680">Restriction system</keyword>
<dbReference type="InterPro" id="IPR000055">
    <property type="entry name" value="Restrct_endonuc_typeI_TRD"/>
</dbReference>
<evidence type="ECO:0000256" key="1">
    <source>
        <dbReference type="ARBA" id="ARBA00010923"/>
    </source>
</evidence>
<dbReference type="AlphaFoldDB" id="A0A318EU27"/>
<evidence type="ECO:0000313" key="6">
    <source>
        <dbReference type="EMBL" id="PXV91700.1"/>
    </source>
</evidence>
<evidence type="ECO:0000259" key="5">
    <source>
        <dbReference type="Pfam" id="PF01420"/>
    </source>
</evidence>
<proteinExistence type="inferred from homology"/>
<protein>
    <submittedName>
        <fullName evidence="6">Type I restriction enzyme S subunit</fullName>
    </submittedName>
</protein>
<dbReference type="GO" id="GO:0009307">
    <property type="term" value="P:DNA restriction-modification system"/>
    <property type="evidence" value="ECO:0007669"/>
    <property type="project" value="UniProtKB-KW"/>
</dbReference>
<dbReference type="EMBL" id="QICS01000003">
    <property type="protein sequence ID" value="PXV91700.1"/>
    <property type="molecule type" value="Genomic_DNA"/>
</dbReference>
<feature type="domain" description="Type I restriction modification DNA specificity" evidence="5">
    <location>
        <begin position="293"/>
        <end position="394"/>
    </location>
</feature>
<evidence type="ECO:0000313" key="7">
    <source>
        <dbReference type="Proteomes" id="UP000247523"/>
    </source>
</evidence>
<feature type="coiled-coil region" evidence="4">
    <location>
        <begin position="378"/>
        <end position="405"/>
    </location>
</feature>
<gene>
    <name evidence="6" type="ORF">C8E03_103261</name>
</gene>
<dbReference type="InterPro" id="IPR052021">
    <property type="entry name" value="Type-I_RS_S_subunit"/>
</dbReference>
<comment type="similarity">
    <text evidence="1">Belongs to the type-I restriction system S methylase family.</text>
</comment>
<dbReference type="SUPFAM" id="SSF116734">
    <property type="entry name" value="DNA methylase specificity domain"/>
    <property type="match status" value="2"/>
</dbReference>
<keyword evidence="3" id="KW-0238">DNA-binding</keyword>
<dbReference type="CDD" id="cd16961">
    <property type="entry name" value="RMtype1_S_TRD-CR_like"/>
    <property type="match status" value="1"/>
</dbReference>
<dbReference type="InterPro" id="IPR044946">
    <property type="entry name" value="Restrct_endonuc_typeI_TRD_sf"/>
</dbReference>
<comment type="caution">
    <text evidence="6">The sequence shown here is derived from an EMBL/GenBank/DDBJ whole genome shotgun (WGS) entry which is preliminary data.</text>
</comment>
<accession>A0A318EU27</accession>
<sequence length="414" mass="48632">MREDIKERIEMIKRGEVPEGYIETKAGIVPITWEKQYFRNLFKEKKRMTNELNKYPLYSLTLEKGIVEKSDRYDREHLVKKDEDVYKIVEKNDFAYNPMNIRFGAVARNKTDKAVCVSGYYDIFEVANTEDMKYMDDYLVSYPMIKYFNRVCTGSLDEKKRVHFSQFLDFNLPMPMLSERKEISQTLSAFNRKIQLQERLIANKNEQKKYIMKNLLSGKKRLPEFNLEWKTKKMSCFFTERSESNAINCELLSITGSGIIPRSEIEGKDNSSEDKSKYKKIYVGDIGYNTMRMWQGVSAYSQHEGIVSPAYTILKAKDNADAKFFSYLFKVPSIIFLFYRYSQGLVDDTRNLKFENFRKIKINVPLDIEEQKAIAKILSQADKEIELLEQQLEILKLEKKAMMQLLLSGIVRAN</sequence>